<dbReference type="Proteomes" id="UP000722750">
    <property type="component" value="Unassembled WGS sequence"/>
</dbReference>
<dbReference type="AlphaFoldDB" id="A0A942A680"/>
<sequence length="105" mass="12359">MKRPEILKEIEKIKEQIIEKYRPEKIILFGSAAWGDKEINDIDFFIVKKDVPYYGGERMSELYKLIRANVAVDYIVYKPGEVEERLALKDPFVKKIFQKGTILYG</sequence>
<evidence type="ECO:0000313" key="3">
    <source>
        <dbReference type="Proteomes" id="UP000722750"/>
    </source>
</evidence>
<dbReference type="EMBL" id="JAANXD010000077">
    <property type="protein sequence ID" value="MBS1259022.1"/>
    <property type="molecule type" value="Genomic_DNA"/>
</dbReference>
<proteinExistence type="predicted"/>
<dbReference type="Pfam" id="PF18765">
    <property type="entry name" value="Polbeta"/>
    <property type="match status" value="1"/>
</dbReference>
<name>A0A942A680_9BACT</name>
<comment type="caution">
    <text evidence="2">The sequence shown here is derived from an EMBL/GenBank/DDBJ whole genome shotgun (WGS) entry which is preliminary data.</text>
</comment>
<dbReference type="InterPro" id="IPR043519">
    <property type="entry name" value="NT_sf"/>
</dbReference>
<protein>
    <recommendedName>
        <fullName evidence="1">Polymerase beta nucleotidyltransferase domain-containing protein</fullName>
    </recommendedName>
</protein>
<dbReference type="InterPro" id="IPR041633">
    <property type="entry name" value="Polbeta"/>
</dbReference>
<dbReference type="CDD" id="cd05403">
    <property type="entry name" value="NT_KNTase_like"/>
    <property type="match status" value="1"/>
</dbReference>
<evidence type="ECO:0000259" key="1">
    <source>
        <dbReference type="Pfam" id="PF18765"/>
    </source>
</evidence>
<evidence type="ECO:0000313" key="2">
    <source>
        <dbReference type="EMBL" id="MBS1259022.1"/>
    </source>
</evidence>
<organism evidence="2 3">
    <name type="scientific">Candidatus Scalindua arabica</name>
    <dbReference type="NCBI Taxonomy" id="1127984"/>
    <lineage>
        <taxon>Bacteria</taxon>
        <taxon>Pseudomonadati</taxon>
        <taxon>Planctomycetota</taxon>
        <taxon>Candidatus Brocadiia</taxon>
        <taxon>Candidatus Brocadiales</taxon>
        <taxon>Candidatus Scalinduaceae</taxon>
        <taxon>Candidatus Scalindua</taxon>
    </lineage>
</organism>
<dbReference type="Gene3D" id="3.30.460.10">
    <property type="entry name" value="Beta Polymerase, domain 2"/>
    <property type="match status" value="1"/>
</dbReference>
<accession>A0A942A680</accession>
<dbReference type="SUPFAM" id="SSF81301">
    <property type="entry name" value="Nucleotidyltransferase"/>
    <property type="match status" value="1"/>
</dbReference>
<gene>
    <name evidence="2" type="ORF">MAG551_02088</name>
</gene>
<feature type="domain" description="Polymerase beta nucleotidyltransferase" evidence="1">
    <location>
        <begin position="11"/>
        <end position="104"/>
    </location>
</feature>
<reference evidence="2" key="1">
    <citation type="journal article" date="2021" name="ISME J.">
        <title>Fine-scale metabolic discontinuity in a stratified prokaryote microbiome of a Red Sea deep halocline.</title>
        <authorList>
            <person name="Michoud G."/>
            <person name="Ngugi D.K."/>
            <person name="Barozzi A."/>
            <person name="Merlino G."/>
            <person name="Calleja M.L."/>
            <person name="Delgado-Huertas A."/>
            <person name="Moran X.A.G."/>
            <person name="Daffonchio D."/>
        </authorList>
    </citation>
    <scope>NUCLEOTIDE SEQUENCE</scope>
    <source>
        <strain evidence="2">SuakinDeep_MAG55_1</strain>
    </source>
</reference>